<dbReference type="GO" id="GO:0005524">
    <property type="term" value="F:ATP binding"/>
    <property type="evidence" value="ECO:0007669"/>
    <property type="project" value="UniProtKB-KW"/>
</dbReference>
<dbReference type="EMBL" id="PJNH01000001">
    <property type="protein sequence ID" value="PKR79399.1"/>
    <property type="molecule type" value="Genomic_DNA"/>
</dbReference>
<comment type="function">
    <text evidence="6">Catalyzes the dehydration of the S-form of NAD(P)HX at the expense of ADP, which is converted to AMP. Together with NAD(P)HX epimerase, which catalyzes the epimerization of the S- and R-forms, the enzyme allows the repair of both epimers of NAD(P)HX, a damaged form of NAD(P)H that is a result of enzymatic or heat-dependent hydration.</text>
</comment>
<keyword evidence="1 6" id="KW-0547">Nucleotide-binding</keyword>
<feature type="domain" description="YjeF C-terminal" evidence="7">
    <location>
        <begin position="7"/>
        <end position="276"/>
    </location>
</feature>
<evidence type="ECO:0000256" key="6">
    <source>
        <dbReference type="HAMAP-Rule" id="MF_01965"/>
    </source>
</evidence>
<dbReference type="Pfam" id="PF01256">
    <property type="entry name" value="Carb_kinase"/>
    <property type="match status" value="1"/>
</dbReference>
<comment type="catalytic activity">
    <reaction evidence="6">
        <text>(6S)-NADPHX + ADP = AMP + phosphate + NADPH + H(+)</text>
        <dbReference type="Rhea" id="RHEA:32235"/>
        <dbReference type="ChEBI" id="CHEBI:15378"/>
        <dbReference type="ChEBI" id="CHEBI:43474"/>
        <dbReference type="ChEBI" id="CHEBI:57783"/>
        <dbReference type="ChEBI" id="CHEBI:64076"/>
        <dbReference type="ChEBI" id="CHEBI:456215"/>
        <dbReference type="ChEBI" id="CHEBI:456216"/>
        <dbReference type="EC" id="4.2.1.136"/>
    </reaction>
</comment>
<evidence type="ECO:0000313" key="9">
    <source>
        <dbReference type="Proteomes" id="UP000243524"/>
    </source>
</evidence>
<dbReference type="PROSITE" id="PS01050">
    <property type="entry name" value="YJEF_C_2"/>
    <property type="match status" value="1"/>
</dbReference>
<dbReference type="OrthoDB" id="9806925at2"/>
<dbReference type="CDD" id="cd01171">
    <property type="entry name" value="YXKO-related"/>
    <property type="match status" value="1"/>
</dbReference>
<keyword evidence="4 6" id="KW-0520">NAD</keyword>
<comment type="catalytic activity">
    <reaction evidence="6">
        <text>(6S)-NADHX + ADP = AMP + phosphate + NADH + H(+)</text>
        <dbReference type="Rhea" id="RHEA:32223"/>
        <dbReference type="ChEBI" id="CHEBI:15378"/>
        <dbReference type="ChEBI" id="CHEBI:43474"/>
        <dbReference type="ChEBI" id="CHEBI:57945"/>
        <dbReference type="ChEBI" id="CHEBI:64074"/>
        <dbReference type="ChEBI" id="CHEBI:456215"/>
        <dbReference type="ChEBI" id="CHEBI:456216"/>
        <dbReference type="EC" id="4.2.1.136"/>
    </reaction>
</comment>
<evidence type="ECO:0000256" key="4">
    <source>
        <dbReference type="ARBA" id="ARBA00023027"/>
    </source>
</evidence>
<feature type="binding site" evidence="6">
    <location>
        <position position="105"/>
    </location>
    <ligand>
        <name>(6S)-NADPHX</name>
        <dbReference type="ChEBI" id="CHEBI:64076"/>
    </ligand>
</feature>
<evidence type="ECO:0000256" key="1">
    <source>
        <dbReference type="ARBA" id="ARBA00022741"/>
    </source>
</evidence>
<proteinExistence type="inferred from homology"/>
<dbReference type="GO" id="GO:0110051">
    <property type="term" value="P:metabolite repair"/>
    <property type="evidence" value="ECO:0007669"/>
    <property type="project" value="TreeGrafter"/>
</dbReference>
<dbReference type="Proteomes" id="UP000243524">
    <property type="component" value="Unassembled WGS sequence"/>
</dbReference>
<evidence type="ECO:0000259" key="7">
    <source>
        <dbReference type="PROSITE" id="PS51383"/>
    </source>
</evidence>
<evidence type="ECO:0000256" key="5">
    <source>
        <dbReference type="ARBA" id="ARBA00023239"/>
    </source>
</evidence>
<feature type="binding site" evidence="6">
    <location>
        <position position="42"/>
    </location>
    <ligand>
        <name>(6S)-NADPHX</name>
        <dbReference type="ChEBI" id="CHEBI:64076"/>
    </ligand>
</feature>
<protein>
    <recommendedName>
        <fullName evidence="6">ADP-dependent (S)-NAD(P)H-hydrate dehydratase</fullName>
        <ecNumber evidence="6">4.2.1.136</ecNumber>
    </recommendedName>
    <alternativeName>
        <fullName evidence="6">ADP-dependent NAD(P)HX dehydratase</fullName>
    </alternativeName>
</protein>
<feature type="binding site" evidence="6">
    <location>
        <position position="217"/>
    </location>
    <ligand>
        <name>(6S)-NADPHX</name>
        <dbReference type="ChEBI" id="CHEBI:64076"/>
    </ligand>
</feature>
<dbReference type="EC" id="4.2.1.136" evidence="6"/>
<dbReference type="PANTHER" id="PTHR12592:SF0">
    <property type="entry name" value="ATP-DEPENDENT (S)-NAD(P)H-HYDRATE DEHYDRATASE"/>
    <property type="match status" value="1"/>
</dbReference>
<dbReference type="InterPro" id="IPR017953">
    <property type="entry name" value="Carbohydrate_kinase_pred_CS"/>
</dbReference>
<feature type="binding site" evidence="6">
    <location>
        <position position="216"/>
    </location>
    <ligand>
        <name>AMP</name>
        <dbReference type="ChEBI" id="CHEBI:456215"/>
    </ligand>
</feature>
<keyword evidence="9" id="KW-1185">Reference proteome</keyword>
<dbReference type="InterPro" id="IPR029056">
    <property type="entry name" value="Ribokinase-like"/>
</dbReference>
<dbReference type="PANTHER" id="PTHR12592">
    <property type="entry name" value="ATP-DEPENDENT (S)-NAD(P)H-HYDRATE DEHYDRATASE FAMILY MEMBER"/>
    <property type="match status" value="1"/>
</dbReference>
<comment type="caution">
    <text evidence="8">The sequence shown here is derived from an EMBL/GenBank/DDBJ whole genome shotgun (WGS) entry which is preliminary data.</text>
</comment>
<sequence length="281" mass="29998">MSVSEWTKNDVRNSLPDRAAESHKGTFGIALLVAGSEDMPGAAILSGLGAMRSGLGKLAIATDEAVVSHIVSTLPEATYVRNGRYLLSKNEMELSQYRSIAVGPGLPEDGETRAAVERLLKAEVPVVLDAGAIGGRSYEERNSPTILTPHPGEFARMTGKSIGEIENNRASLVSEWAQRLGVTIVLKGYNTLTSFADGSVYKNSTGNSSLAKGGSGDVLTGMILGMLCCNKSWKYAVLNAIYLHGACADYWVKKRSAHSLLAHEISELLPEVWADVETSQS</sequence>
<comment type="cofactor">
    <cofactor evidence="6">
        <name>Mg(2+)</name>
        <dbReference type="ChEBI" id="CHEBI:18420"/>
    </cofactor>
</comment>
<evidence type="ECO:0000256" key="2">
    <source>
        <dbReference type="ARBA" id="ARBA00022840"/>
    </source>
</evidence>
<gene>
    <name evidence="6" type="primary">nnrD</name>
    <name evidence="8" type="ORF">CEY16_05140</name>
</gene>
<feature type="binding site" evidence="6">
    <location>
        <position position="150"/>
    </location>
    <ligand>
        <name>(6S)-NADPHX</name>
        <dbReference type="ChEBI" id="CHEBI:64076"/>
    </ligand>
</feature>
<keyword evidence="3 6" id="KW-0521">NADP</keyword>
<evidence type="ECO:0000256" key="3">
    <source>
        <dbReference type="ARBA" id="ARBA00022857"/>
    </source>
</evidence>
<dbReference type="InterPro" id="IPR000631">
    <property type="entry name" value="CARKD"/>
</dbReference>
<comment type="similarity">
    <text evidence="6">Belongs to the NnrD/CARKD family.</text>
</comment>
<accession>A0A2I0QYL1</accession>
<keyword evidence="5 6" id="KW-0456">Lyase</keyword>
<feature type="binding site" evidence="6">
    <location>
        <begin position="187"/>
        <end position="191"/>
    </location>
    <ligand>
        <name>AMP</name>
        <dbReference type="ChEBI" id="CHEBI:456215"/>
    </ligand>
</feature>
<dbReference type="SUPFAM" id="SSF53613">
    <property type="entry name" value="Ribokinase-like"/>
    <property type="match status" value="1"/>
</dbReference>
<dbReference type="GO" id="GO:0052856">
    <property type="term" value="F:NAD(P)HX epimerase activity"/>
    <property type="evidence" value="ECO:0007669"/>
    <property type="project" value="TreeGrafter"/>
</dbReference>
<keyword evidence="2 6" id="KW-0067">ATP-binding</keyword>
<dbReference type="PROSITE" id="PS51383">
    <property type="entry name" value="YJEF_C_3"/>
    <property type="match status" value="1"/>
</dbReference>
<dbReference type="AlphaFoldDB" id="A0A2I0QYL1"/>
<dbReference type="NCBIfam" id="TIGR00196">
    <property type="entry name" value="yjeF_cterm"/>
    <property type="match status" value="1"/>
</dbReference>
<name>A0A2I0QYL1_9BACI</name>
<organism evidence="8 9">
    <name type="scientific">Halalkalibacillus sediminis</name>
    <dbReference type="NCBI Taxonomy" id="2018042"/>
    <lineage>
        <taxon>Bacteria</taxon>
        <taxon>Bacillati</taxon>
        <taxon>Bacillota</taxon>
        <taxon>Bacilli</taxon>
        <taxon>Bacillales</taxon>
        <taxon>Bacillaceae</taxon>
        <taxon>Halalkalibacillus</taxon>
    </lineage>
</organism>
<dbReference type="GO" id="GO:0046496">
    <property type="term" value="P:nicotinamide nucleotide metabolic process"/>
    <property type="evidence" value="ECO:0007669"/>
    <property type="project" value="UniProtKB-UniRule"/>
</dbReference>
<dbReference type="RefSeq" id="WP_101331143.1">
    <property type="nucleotide sequence ID" value="NZ_PJNH01000001.1"/>
</dbReference>
<dbReference type="PROSITE" id="PS01049">
    <property type="entry name" value="YJEF_C_1"/>
    <property type="match status" value="1"/>
</dbReference>
<reference evidence="8 9" key="1">
    <citation type="submission" date="2017-06" db="EMBL/GenBank/DDBJ databases">
        <title>the draft geome sequence of Illustriluteabacillus marina B3227.</title>
        <authorList>
            <person name="He R.-H."/>
            <person name="Du Z.-J."/>
        </authorList>
    </citation>
    <scope>NUCLEOTIDE SEQUENCE [LARGE SCALE GENOMIC DNA]</scope>
    <source>
        <strain evidence="8 9">B3227</strain>
    </source>
</reference>
<dbReference type="GO" id="GO:0052855">
    <property type="term" value="F:ADP-dependent NAD(P)H-hydrate dehydratase activity"/>
    <property type="evidence" value="ECO:0007669"/>
    <property type="project" value="UniProtKB-UniRule"/>
</dbReference>
<evidence type="ECO:0000313" key="8">
    <source>
        <dbReference type="EMBL" id="PKR79399.1"/>
    </source>
</evidence>
<dbReference type="HAMAP" id="MF_01965">
    <property type="entry name" value="NADHX_dehydratase"/>
    <property type="match status" value="1"/>
</dbReference>
<dbReference type="Gene3D" id="3.40.1190.20">
    <property type="match status" value="1"/>
</dbReference>
<comment type="subunit">
    <text evidence="6">Homotetramer.</text>
</comment>